<name>A0ABQ9WZU3_9EUKA</name>
<reference evidence="1 2" key="1">
    <citation type="journal article" date="2022" name="bioRxiv">
        <title>Genomics of Preaxostyla Flagellates Illuminates Evolutionary Transitions and the Path Towards Mitochondrial Loss.</title>
        <authorList>
            <person name="Novak L.V.F."/>
            <person name="Treitli S.C."/>
            <person name="Pyrih J."/>
            <person name="Halakuc P."/>
            <person name="Pipaliya S.V."/>
            <person name="Vacek V."/>
            <person name="Brzon O."/>
            <person name="Soukal P."/>
            <person name="Eme L."/>
            <person name="Dacks J.B."/>
            <person name="Karnkowska A."/>
            <person name="Elias M."/>
            <person name="Hampl V."/>
        </authorList>
    </citation>
    <scope>NUCLEOTIDE SEQUENCE [LARGE SCALE GENOMIC DNA]</scope>
    <source>
        <strain evidence="1">NAU3</strain>
        <tissue evidence="1">Gut</tissue>
    </source>
</reference>
<protein>
    <submittedName>
        <fullName evidence="1">Uncharacterized protein</fullName>
    </submittedName>
</protein>
<comment type="caution">
    <text evidence="1">The sequence shown here is derived from an EMBL/GenBank/DDBJ whole genome shotgun (WGS) entry which is preliminary data.</text>
</comment>
<sequence>MKEAAHYLVSSDETIFSRLAGQRDSMDINTWLQAFGCLVVRMSEGRTISELGVKAVMDFVSRRPSRVELFSCPDDQFGLIMDRKAVSSSKFDSKALWALFTPTQPHHAATTLHAFHWFMAQPNDMILMKHIWNGWFPNFTNVVDPSKLPFTSEFIPLHTELLELLKYHPTEMREYENKNPRKPKNELRSELDEIYLAFYSHTKDYIIHLSLHPFALDGNDKDTILDFLIQLFQSGHDKSLDKPYREELRKEMDESALSSPSPPFILTSELVFRLSDTEIMNIVDRIVALLDSNSPLDDDTILRICTFIRMQLSRVYLPELFRKVGRSTDQYFHALESLLSLHLEYLHRAPFNYLLSIRPDERQPTLDEWDDVDLETVGIVMQMINQNNLSFKHASSRLLDCVIHILPQARHCATRVSLSQLDSLLAPSIGIVSRFFMQPHDFEKEQRWKKKNILFRFCELCDERVVVQCFSRTGFFSRIVTRLFNHQSNTDEYLLNMIIDHEMYSRRPIEDQKMIRRTIPNFLGEGWQDALELIFVTGKDIDRADTERSTKRMMQFFGANLDDQKDRMTYSHWPLQLM</sequence>
<keyword evidence="2" id="KW-1185">Reference proteome</keyword>
<organism evidence="1 2">
    <name type="scientific">Blattamonas nauphoetae</name>
    <dbReference type="NCBI Taxonomy" id="2049346"/>
    <lineage>
        <taxon>Eukaryota</taxon>
        <taxon>Metamonada</taxon>
        <taxon>Preaxostyla</taxon>
        <taxon>Oxymonadida</taxon>
        <taxon>Blattamonas</taxon>
    </lineage>
</organism>
<evidence type="ECO:0000313" key="1">
    <source>
        <dbReference type="EMBL" id="KAK2943916.1"/>
    </source>
</evidence>
<dbReference type="EMBL" id="JARBJD010000322">
    <property type="protein sequence ID" value="KAK2943916.1"/>
    <property type="molecule type" value="Genomic_DNA"/>
</dbReference>
<dbReference type="Proteomes" id="UP001281761">
    <property type="component" value="Unassembled WGS sequence"/>
</dbReference>
<accession>A0ABQ9WZU3</accession>
<proteinExistence type="predicted"/>
<evidence type="ECO:0000313" key="2">
    <source>
        <dbReference type="Proteomes" id="UP001281761"/>
    </source>
</evidence>
<gene>
    <name evidence="1" type="ORF">BLNAU_21171</name>
</gene>